<comment type="caution">
    <text evidence="1">The sequence shown here is derived from an EMBL/GenBank/DDBJ whole genome shotgun (WGS) entry which is preliminary data.</text>
</comment>
<sequence>MHDEKTISALMDTGNSVSLIRKDVCTKVVDQQKFSKKCIVITGI</sequence>
<name>A0A8X6TYN1_NEPPI</name>
<evidence type="ECO:0000313" key="2">
    <source>
        <dbReference type="EMBL" id="GFU59279.1"/>
    </source>
</evidence>
<gene>
    <name evidence="2" type="ORF">NPIL_148541</name>
    <name evidence="1" type="ORF">NPIL_158751</name>
</gene>
<feature type="non-terminal residue" evidence="1">
    <location>
        <position position="44"/>
    </location>
</feature>
<accession>A0A8X6TYN1</accession>
<dbReference type="EMBL" id="BMAW01040336">
    <property type="protein sequence ID" value="GFU59279.1"/>
    <property type="molecule type" value="Genomic_DNA"/>
</dbReference>
<evidence type="ECO:0008006" key="4">
    <source>
        <dbReference type="Google" id="ProtNLM"/>
    </source>
</evidence>
<evidence type="ECO:0000313" key="3">
    <source>
        <dbReference type="Proteomes" id="UP000887013"/>
    </source>
</evidence>
<protein>
    <recommendedName>
        <fullName evidence="4">Peptidase A2 domain-containing protein</fullName>
    </recommendedName>
</protein>
<evidence type="ECO:0000313" key="1">
    <source>
        <dbReference type="EMBL" id="GFT61077.1"/>
    </source>
</evidence>
<organism evidence="1 3">
    <name type="scientific">Nephila pilipes</name>
    <name type="common">Giant wood spider</name>
    <name type="synonym">Nephila maculata</name>
    <dbReference type="NCBI Taxonomy" id="299642"/>
    <lineage>
        <taxon>Eukaryota</taxon>
        <taxon>Metazoa</taxon>
        <taxon>Ecdysozoa</taxon>
        <taxon>Arthropoda</taxon>
        <taxon>Chelicerata</taxon>
        <taxon>Arachnida</taxon>
        <taxon>Araneae</taxon>
        <taxon>Araneomorphae</taxon>
        <taxon>Entelegynae</taxon>
        <taxon>Araneoidea</taxon>
        <taxon>Nephilidae</taxon>
        <taxon>Nephila</taxon>
    </lineage>
</organism>
<reference evidence="1" key="1">
    <citation type="submission" date="2020-08" db="EMBL/GenBank/DDBJ databases">
        <title>Multicomponent nature underlies the extraordinary mechanical properties of spider dragline silk.</title>
        <authorList>
            <person name="Kono N."/>
            <person name="Nakamura H."/>
            <person name="Mori M."/>
            <person name="Yoshida Y."/>
            <person name="Ohtoshi R."/>
            <person name="Malay A.D."/>
            <person name="Moran D.A.P."/>
            <person name="Tomita M."/>
            <person name="Numata K."/>
            <person name="Arakawa K."/>
        </authorList>
    </citation>
    <scope>NUCLEOTIDE SEQUENCE</scope>
</reference>
<proteinExistence type="predicted"/>
<dbReference type="AlphaFoldDB" id="A0A8X6TYN1"/>
<dbReference type="EMBL" id="BMAW01067703">
    <property type="protein sequence ID" value="GFT61077.1"/>
    <property type="molecule type" value="Genomic_DNA"/>
</dbReference>
<dbReference type="Proteomes" id="UP000887013">
    <property type="component" value="Unassembled WGS sequence"/>
</dbReference>
<keyword evidence="3" id="KW-1185">Reference proteome</keyword>